<evidence type="ECO:0000313" key="4">
    <source>
        <dbReference type="Proteomes" id="UP000268313"/>
    </source>
</evidence>
<evidence type="ECO:0000256" key="1">
    <source>
        <dbReference type="SAM" id="MobiDB-lite"/>
    </source>
</evidence>
<feature type="region of interest" description="Disordered" evidence="1">
    <location>
        <begin position="208"/>
        <end position="229"/>
    </location>
</feature>
<keyword evidence="2" id="KW-0732">Signal</keyword>
<name>A0A3A8K8F2_9BACT</name>
<feature type="signal peptide" evidence="2">
    <location>
        <begin position="1"/>
        <end position="21"/>
    </location>
</feature>
<accession>A0A3A8K8F2</accession>
<dbReference type="Proteomes" id="UP000268313">
    <property type="component" value="Unassembled WGS sequence"/>
</dbReference>
<organism evidence="3 4">
    <name type="scientific">Corallococcus carmarthensis</name>
    <dbReference type="NCBI Taxonomy" id="2316728"/>
    <lineage>
        <taxon>Bacteria</taxon>
        <taxon>Pseudomonadati</taxon>
        <taxon>Myxococcota</taxon>
        <taxon>Myxococcia</taxon>
        <taxon>Myxococcales</taxon>
        <taxon>Cystobacterineae</taxon>
        <taxon>Myxococcaceae</taxon>
        <taxon>Corallococcus</taxon>
    </lineage>
</organism>
<sequence>MKAMLLSLLFLGAAPSGPAPSSLPPEALGAPPLVDASPTAWSCTIDTLRAGKECVFEAEVLPPKAANADQEAANVKLLKDASRALCSEAVSNARDGIPDPKLVAVCERKYADVVGRCGIEGNTPVVDAKGRFAPAARACYRALSTVLQDVQLMASVASTCCECAARSQCPGTGESCYAAVSRQQAGPTTLACMDDRCHDACSMMLPSSASIPRQAPSRASTQHTDSAAL</sequence>
<evidence type="ECO:0000256" key="2">
    <source>
        <dbReference type="SAM" id="SignalP"/>
    </source>
</evidence>
<dbReference type="OrthoDB" id="5502061at2"/>
<reference evidence="4" key="1">
    <citation type="submission" date="2018-09" db="EMBL/GenBank/DDBJ databases">
        <authorList>
            <person name="Livingstone P.G."/>
            <person name="Whitworth D.E."/>
        </authorList>
    </citation>
    <scope>NUCLEOTIDE SEQUENCE [LARGE SCALE GENOMIC DNA]</scope>
    <source>
        <strain evidence="4">CA043D</strain>
    </source>
</reference>
<feature type="chain" id="PRO_5017321657" evidence="2">
    <location>
        <begin position="22"/>
        <end position="229"/>
    </location>
</feature>
<gene>
    <name evidence="3" type="ORF">D7X32_22935</name>
</gene>
<protein>
    <submittedName>
        <fullName evidence="3">Uncharacterized protein</fullName>
    </submittedName>
</protein>
<proteinExistence type="predicted"/>
<dbReference type="RefSeq" id="WP_120604704.1">
    <property type="nucleotide sequence ID" value="NZ_JABFJX010000226.1"/>
</dbReference>
<evidence type="ECO:0000313" key="3">
    <source>
        <dbReference type="EMBL" id="RKH00615.1"/>
    </source>
</evidence>
<keyword evidence="4" id="KW-1185">Reference proteome</keyword>
<dbReference type="EMBL" id="RAWE01000089">
    <property type="protein sequence ID" value="RKH00615.1"/>
    <property type="molecule type" value="Genomic_DNA"/>
</dbReference>
<dbReference type="AlphaFoldDB" id="A0A3A8K8F2"/>
<comment type="caution">
    <text evidence="3">The sequence shown here is derived from an EMBL/GenBank/DDBJ whole genome shotgun (WGS) entry which is preliminary data.</text>
</comment>